<keyword evidence="3" id="KW-0408">Iron</keyword>
<dbReference type="GO" id="GO:0005506">
    <property type="term" value="F:iron ion binding"/>
    <property type="evidence" value="ECO:0007669"/>
    <property type="project" value="InterPro"/>
</dbReference>
<dbReference type="GO" id="GO:0010295">
    <property type="term" value="F:(+)-abscisic acid 8'-hydroxylase activity"/>
    <property type="evidence" value="ECO:0007669"/>
    <property type="project" value="TreeGrafter"/>
</dbReference>
<name>A0A9Q0NTR5_SALVM</name>
<dbReference type="GO" id="GO:0016125">
    <property type="term" value="P:sterol metabolic process"/>
    <property type="evidence" value="ECO:0007669"/>
    <property type="project" value="TreeGrafter"/>
</dbReference>
<dbReference type="Pfam" id="PF00067">
    <property type="entry name" value="p450"/>
    <property type="match status" value="1"/>
</dbReference>
<evidence type="ECO:0000313" key="5">
    <source>
        <dbReference type="EMBL" id="KAJ6675820.1"/>
    </source>
</evidence>
<sequence>MGGILAYVLIFLVSVVSYIIKKRDKKESCTGIKLPPGSMGWPYIGETLQLYSQDPNVFFSSKQKRYGEIFKTHILGCPSVMLASPEAARFVLVTQAHLFKPTYPKSKEHLIGPSALFFHQGDYHVRLRKLVQGSLSLDAIRNLVADISATAASILDSWDGGRVLNTFQEMKTFSFEVGILAIFGNLEAHYREELNRSYRIVDKGYNSFPTSLPGTPFKKAVLARKRLSKILDDIVCERKEKRLLEKDLLGCLLNSKDEKGEVLTDDQIADNIIGVLFAAQDTTATAMTWIVKYLHDNQKILEAVKAEQIAIRKLNDEENQPLSWSQARNMPLTHKVVLESLRMASIISFTFREAVADVEYKGKRKYN</sequence>
<dbReference type="PANTHER" id="PTHR24286">
    <property type="entry name" value="CYTOCHROME P450 26"/>
    <property type="match status" value="1"/>
</dbReference>
<feature type="chain" id="PRO_5040401407" evidence="4">
    <location>
        <begin position="18"/>
        <end position="367"/>
    </location>
</feature>
<proteinExistence type="inferred from homology"/>
<gene>
    <name evidence="5" type="ORF">OIU85_011925</name>
</gene>
<evidence type="ECO:0000256" key="2">
    <source>
        <dbReference type="ARBA" id="ARBA00022723"/>
    </source>
</evidence>
<dbReference type="Gene3D" id="1.10.630.10">
    <property type="entry name" value="Cytochrome P450"/>
    <property type="match status" value="1"/>
</dbReference>
<dbReference type="EMBL" id="JAPFFL010000016">
    <property type="protein sequence ID" value="KAJ6675820.1"/>
    <property type="molecule type" value="Genomic_DNA"/>
</dbReference>
<keyword evidence="2" id="KW-0479">Metal-binding</keyword>
<keyword evidence="4" id="KW-0732">Signal</keyword>
<dbReference type="InterPro" id="IPR036396">
    <property type="entry name" value="Cyt_P450_sf"/>
</dbReference>
<reference evidence="5" key="1">
    <citation type="submission" date="2022-11" db="EMBL/GenBank/DDBJ databases">
        <authorList>
            <person name="Hyden B.L."/>
            <person name="Feng K."/>
            <person name="Yates T."/>
            <person name="Jawdy S."/>
            <person name="Smart L.B."/>
            <person name="Muchero W."/>
        </authorList>
    </citation>
    <scope>NUCLEOTIDE SEQUENCE</scope>
    <source>
        <tissue evidence="5">Shoot tip</tissue>
    </source>
</reference>
<accession>A0A9Q0NTR5</accession>
<comment type="similarity">
    <text evidence="1">Belongs to the cytochrome P450 family.</text>
</comment>
<protein>
    <submittedName>
        <fullName evidence="5">CYTOCHROME P450 26</fullName>
    </submittedName>
</protein>
<comment type="caution">
    <text evidence="5">The sequence shown here is derived from an EMBL/GenBank/DDBJ whole genome shotgun (WGS) entry which is preliminary data.</text>
</comment>
<keyword evidence="6" id="KW-1185">Reference proteome</keyword>
<organism evidence="5 6">
    <name type="scientific">Salix viminalis</name>
    <name type="common">Common osier</name>
    <name type="synonym">Basket willow</name>
    <dbReference type="NCBI Taxonomy" id="40686"/>
    <lineage>
        <taxon>Eukaryota</taxon>
        <taxon>Viridiplantae</taxon>
        <taxon>Streptophyta</taxon>
        <taxon>Embryophyta</taxon>
        <taxon>Tracheophyta</taxon>
        <taxon>Spermatophyta</taxon>
        <taxon>Magnoliopsida</taxon>
        <taxon>eudicotyledons</taxon>
        <taxon>Gunneridae</taxon>
        <taxon>Pentapetalae</taxon>
        <taxon>rosids</taxon>
        <taxon>fabids</taxon>
        <taxon>Malpighiales</taxon>
        <taxon>Salicaceae</taxon>
        <taxon>Saliceae</taxon>
        <taxon>Salix</taxon>
    </lineage>
</organism>
<dbReference type="SUPFAM" id="SSF48264">
    <property type="entry name" value="Cytochrome P450"/>
    <property type="match status" value="1"/>
</dbReference>
<dbReference type="Proteomes" id="UP001151529">
    <property type="component" value="Chromosome 14"/>
</dbReference>
<evidence type="ECO:0000256" key="4">
    <source>
        <dbReference type="SAM" id="SignalP"/>
    </source>
</evidence>
<evidence type="ECO:0000256" key="3">
    <source>
        <dbReference type="ARBA" id="ARBA00023004"/>
    </source>
</evidence>
<dbReference type="InterPro" id="IPR002403">
    <property type="entry name" value="Cyt_P450_E_grp-IV"/>
</dbReference>
<reference evidence="5" key="2">
    <citation type="journal article" date="2023" name="Int. J. Mol. Sci.">
        <title>De Novo Assembly and Annotation of 11 Diverse Shrub Willow (Salix) Genomes Reveals Novel Gene Organization in Sex-Linked Regions.</title>
        <authorList>
            <person name="Hyden B."/>
            <person name="Feng K."/>
            <person name="Yates T.B."/>
            <person name="Jawdy S."/>
            <person name="Cereghino C."/>
            <person name="Smart L.B."/>
            <person name="Muchero W."/>
        </authorList>
    </citation>
    <scope>NUCLEOTIDE SEQUENCE [LARGE SCALE GENOMIC DNA]</scope>
    <source>
        <tissue evidence="5">Shoot tip</tissue>
    </source>
</reference>
<dbReference type="InterPro" id="IPR001128">
    <property type="entry name" value="Cyt_P450"/>
</dbReference>
<dbReference type="AlphaFoldDB" id="A0A9Q0NTR5"/>
<evidence type="ECO:0000313" key="6">
    <source>
        <dbReference type="Proteomes" id="UP001151529"/>
    </source>
</evidence>
<dbReference type="PANTHER" id="PTHR24286:SF376">
    <property type="entry name" value="ABSCISIC ACID 8'-HYDROXYLASE 4"/>
    <property type="match status" value="1"/>
</dbReference>
<evidence type="ECO:0000256" key="1">
    <source>
        <dbReference type="ARBA" id="ARBA00010617"/>
    </source>
</evidence>
<dbReference type="OrthoDB" id="1372046at2759"/>
<dbReference type="GO" id="GO:0020037">
    <property type="term" value="F:heme binding"/>
    <property type="evidence" value="ECO:0007669"/>
    <property type="project" value="InterPro"/>
</dbReference>
<dbReference type="PRINTS" id="PR00465">
    <property type="entry name" value="EP450IV"/>
</dbReference>
<feature type="signal peptide" evidence="4">
    <location>
        <begin position="1"/>
        <end position="17"/>
    </location>
</feature>